<feature type="compositionally biased region" description="Basic and acidic residues" evidence="1">
    <location>
        <begin position="69"/>
        <end position="84"/>
    </location>
</feature>
<organism evidence="2 3">
    <name type="scientific">Toxoplasma gondii GAB2-2007-GAL-DOM2</name>
    <dbReference type="NCBI Taxonomy" id="1130820"/>
    <lineage>
        <taxon>Eukaryota</taxon>
        <taxon>Sar</taxon>
        <taxon>Alveolata</taxon>
        <taxon>Apicomplexa</taxon>
        <taxon>Conoidasida</taxon>
        <taxon>Coccidia</taxon>
        <taxon>Eucoccidiorida</taxon>
        <taxon>Eimeriorina</taxon>
        <taxon>Sarcocystidae</taxon>
        <taxon>Toxoplasma</taxon>
    </lineage>
</organism>
<proteinExistence type="predicted"/>
<feature type="region of interest" description="Disordered" evidence="1">
    <location>
        <begin position="66"/>
        <end position="108"/>
    </location>
</feature>
<accession>A0A086JCQ7</accession>
<name>A0A086JCQ7_TOXGO</name>
<dbReference type="EMBL" id="AHZU02001681">
    <property type="protein sequence ID" value="KFG29925.1"/>
    <property type="molecule type" value="Genomic_DNA"/>
</dbReference>
<reference evidence="2 3" key="1">
    <citation type="submission" date="2014-02" db="EMBL/GenBank/DDBJ databases">
        <authorList>
            <person name="Sibley D."/>
            <person name="Venepally P."/>
            <person name="Karamycheva S."/>
            <person name="Hadjithomas M."/>
            <person name="Khan A."/>
            <person name="Brunk B."/>
            <person name="Roos D."/>
            <person name="Caler E."/>
            <person name="Lorenzi H."/>
        </authorList>
    </citation>
    <scope>NUCLEOTIDE SEQUENCE [LARGE SCALE GENOMIC DNA]</scope>
    <source>
        <strain evidence="2 3">GAB2-2007-GAL-DOM2</strain>
    </source>
</reference>
<sequence>MWSHGVVCEHAEQGSWHSGAKKSHFAMTQMAPVCFKALFRVSQERYVQVVPLCCAENIPSWETEPLRPVTERRHSGNGDATEARKRARRARRVPKGKRPLSRNLSGKRLGLTQLSLGKGCQDCVAHGSTKDT</sequence>
<dbReference type="AlphaFoldDB" id="A0A086JCQ7"/>
<gene>
    <name evidence="2" type="ORF">TGDOM2_275795</name>
</gene>
<protein>
    <submittedName>
        <fullName evidence="2">Uncharacterized protein</fullName>
    </submittedName>
</protein>
<evidence type="ECO:0000313" key="3">
    <source>
        <dbReference type="Proteomes" id="UP000028837"/>
    </source>
</evidence>
<comment type="caution">
    <text evidence="2">The sequence shown here is derived from an EMBL/GenBank/DDBJ whole genome shotgun (WGS) entry which is preliminary data.</text>
</comment>
<evidence type="ECO:0000256" key="1">
    <source>
        <dbReference type="SAM" id="MobiDB-lite"/>
    </source>
</evidence>
<feature type="compositionally biased region" description="Basic residues" evidence="1">
    <location>
        <begin position="85"/>
        <end position="100"/>
    </location>
</feature>
<evidence type="ECO:0000313" key="2">
    <source>
        <dbReference type="EMBL" id="KFG29925.1"/>
    </source>
</evidence>
<dbReference type="VEuPathDB" id="ToxoDB:TGDOM2_275795"/>
<dbReference type="Proteomes" id="UP000028837">
    <property type="component" value="Unassembled WGS sequence"/>
</dbReference>